<dbReference type="InterPro" id="IPR001611">
    <property type="entry name" value="Leu-rich_rpt"/>
</dbReference>
<dbReference type="SMART" id="SM00015">
    <property type="entry name" value="IQ"/>
    <property type="match status" value="10"/>
</dbReference>
<dbReference type="EMBL" id="JAGDFM010000503">
    <property type="protein sequence ID" value="KAG7377615.1"/>
    <property type="molecule type" value="Genomic_DNA"/>
</dbReference>
<accession>A0A8T1V9F5</accession>
<evidence type="ECO:0000256" key="2">
    <source>
        <dbReference type="SAM" id="MobiDB-lite"/>
    </source>
</evidence>
<dbReference type="SMART" id="SM00367">
    <property type="entry name" value="LRR_CC"/>
    <property type="match status" value="12"/>
</dbReference>
<keyword evidence="4" id="KW-1185">Reference proteome</keyword>
<feature type="region of interest" description="Disordered" evidence="2">
    <location>
        <begin position="25"/>
        <end position="53"/>
    </location>
</feature>
<dbReference type="PANTHER" id="PTHR13318:SF190">
    <property type="entry name" value="PARTNER OF PAIRED, ISOFORM B"/>
    <property type="match status" value="1"/>
</dbReference>
<dbReference type="PANTHER" id="PTHR13318">
    <property type="entry name" value="PARTNER OF PAIRED, ISOFORM B-RELATED"/>
    <property type="match status" value="1"/>
</dbReference>
<evidence type="ECO:0000313" key="3">
    <source>
        <dbReference type="EMBL" id="KAG7377615.1"/>
    </source>
</evidence>
<evidence type="ECO:0000256" key="1">
    <source>
        <dbReference type="SAM" id="Coils"/>
    </source>
</evidence>
<dbReference type="GO" id="GO:0019005">
    <property type="term" value="C:SCF ubiquitin ligase complex"/>
    <property type="evidence" value="ECO:0007669"/>
    <property type="project" value="TreeGrafter"/>
</dbReference>
<feature type="coiled-coil region" evidence="1">
    <location>
        <begin position="1298"/>
        <end position="1325"/>
    </location>
</feature>
<feature type="region of interest" description="Disordered" evidence="2">
    <location>
        <begin position="378"/>
        <end position="405"/>
    </location>
</feature>
<dbReference type="InterPro" id="IPR000048">
    <property type="entry name" value="IQ_motif_EF-hand-BS"/>
</dbReference>
<comment type="caution">
    <text evidence="3">The sequence shown here is derived from an EMBL/GenBank/DDBJ whole genome shotgun (WGS) entry which is preliminary data.</text>
</comment>
<dbReference type="Pfam" id="PF00612">
    <property type="entry name" value="IQ"/>
    <property type="match status" value="3"/>
</dbReference>
<organism evidence="3 4">
    <name type="scientific">Phytophthora pseudosyringae</name>
    <dbReference type="NCBI Taxonomy" id="221518"/>
    <lineage>
        <taxon>Eukaryota</taxon>
        <taxon>Sar</taxon>
        <taxon>Stramenopiles</taxon>
        <taxon>Oomycota</taxon>
        <taxon>Peronosporomycetes</taxon>
        <taxon>Peronosporales</taxon>
        <taxon>Peronosporaceae</taxon>
        <taxon>Phytophthora</taxon>
    </lineage>
</organism>
<name>A0A8T1V9F5_9STRA</name>
<dbReference type="Proteomes" id="UP000694044">
    <property type="component" value="Unassembled WGS sequence"/>
</dbReference>
<proteinExistence type="predicted"/>
<dbReference type="OrthoDB" id="550575at2759"/>
<reference evidence="3" key="1">
    <citation type="submission" date="2021-02" db="EMBL/GenBank/DDBJ databases">
        <authorList>
            <person name="Palmer J.M."/>
        </authorList>
    </citation>
    <scope>NUCLEOTIDE SEQUENCE</scope>
    <source>
        <strain evidence="3">SCRP734</strain>
    </source>
</reference>
<sequence>MVNDGVWRAKKRPLSLPLAPVAPAATRASVNQEDATRTKATSNGNRSSSAKAHARNLAKLQLHLPREVVFFDPRRRVYHSHVDLSGWRVTDALLQQLQLNSGQNGNPIQSSFHTLTVDGGAHISTRGLRLLLEATTAAGGTLRVLRLPQCQLLSRGGGELLEGGSLPRSLTELDVSSCEWVDDRFLRTLARHCSFLAQLSLARCRRVTDYGVAAFGESYSASLTSLDVSFCTKLTDTALLALLVGSSSSTAMPGGSPLAPSSSSARIRVLNVAGLPLVDGLTLLGLRGPCASRLETLEMSGCTVLRAAALQRLARVRALTRLTKLDLSRCSLVDDQVLDALGMACPELTTLQLAFCSSITDTGMRHLVGELAVARAESQRNGDEAGQEPTIEGQEVFDEEDGGGGVRRVGERGCRQLETLDITGCFQVTSRGISALGAQCPQLRSVTLNGVRRLNSSGLRALLRGCCKLRTLQWSGILVRSSQDEAAVPGAGAAFFSIPHVSDATIAVLTSSATGTLKTLHIGTTQCDADAFAAALLLARNSSALVNSLTDLDVTSLATDALCEALGNCCANLRTLRLSRSRYFSATSFRAVLRGCPRIRVLELESCEQICDETLVAISSSPCCPHLEVLVLANDWQLTDMGVASLLRPATSLFRLDVRHCPEISLPVLQALATARGHICEATRDGLTPRHPNVVAFLRREHKRRAAARKITRWLRCKLDARVSAKSTLERALAYFRRQKIAAARVQRWYRCKAVERKQRRLIAEARLRRAEQCKMYWTWVRALCVLSRRLRIFTRMFVAARQRAAFERAEQLRLLRDKAATEIQRIGRGWLGRRRAVEARHARALRLKRREEAATDVQRVCRGHQSRKATAKLRRECEAVMQEAVKLHGMHFLRAVHIQRIVRGFLGRQYAKSCAVAAYELLQLKITRAKQIQRAYRAHIARVALRRMLFGGATALQKVFRGFRGRREAREIVLTRAYAAYPRILILMKYSIYTRELAVAWKRTRDAGMRIVFTLQRRYRGFCGRRNARLILARRRQRWYLEDTGARTIQHFFRSIIILVRLARFEALLCLRRRSATKVQATWRMWLAKALATARRLRNDRHRQHTAILNAIADQKRLFLHRGAAHSLASLYRASLAARGWRTPTYIRLLHRSATQIQAVVRGHFGRLYAKWFRYERTRAAAMAQRVWRGKLGKRMWRALMEERQQLRRVQGEGDRAALVAQKQTAHHALASFERETQHAVVLQRWFQTLKNRQIFREARELRDREAHTRAEHKTGQVFRNSTGSLVFQARVWRDCVDRKSELAAFEEDECAAMEKEVQQLKEACIEAHAGSIQASREFVELSKRKVEFERSRTRRKKTTEEVKQRIQPFAVRAKQLTIESARESNANRQIQMELRRVRTELRKLHTNLRSRLPMEPLLLSGDVEALLAGLTGEDVSEDEDDRSLPRATS</sequence>
<feature type="region of interest" description="Disordered" evidence="2">
    <location>
        <begin position="1432"/>
        <end position="1451"/>
    </location>
</feature>
<dbReference type="PROSITE" id="PS50096">
    <property type="entry name" value="IQ"/>
    <property type="match status" value="7"/>
</dbReference>
<dbReference type="GO" id="GO:0031146">
    <property type="term" value="P:SCF-dependent proteasomal ubiquitin-dependent protein catabolic process"/>
    <property type="evidence" value="ECO:0007669"/>
    <property type="project" value="TreeGrafter"/>
</dbReference>
<dbReference type="Pfam" id="PF13516">
    <property type="entry name" value="LRR_6"/>
    <property type="match status" value="1"/>
</dbReference>
<feature type="compositionally biased region" description="Polar residues" evidence="2">
    <location>
        <begin position="28"/>
        <end position="50"/>
    </location>
</feature>
<gene>
    <name evidence="3" type="primary">FBXO41</name>
    <name evidence="3" type="ORF">PHYPSEUDO_011385</name>
</gene>
<dbReference type="InterPro" id="IPR006553">
    <property type="entry name" value="Leu-rich_rpt_Cys-con_subtyp"/>
</dbReference>
<evidence type="ECO:0000313" key="4">
    <source>
        <dbReference type="Proteomes" id="UP000694044"/>
    </source>
</evidence>
<keyword evidence="1" id="KW-0175">Coiled coil</keyword>
<protein>
    <submittedName>
        <fullName evidence="3">F-box only protein 41</fullName>
    </submittedName>
</protein>